<dbReference type="Proteomes" id="UP000596742">
    <property type="component" value="Unassembled WGS sequence"/>
</dbReference>
<evidence type="ECO:0000256" key="1">
    <source>
        <dbReference type="ARBA" id="ARBA00004123"/>
    </source>
</evidence>
<evidence type="ECO:0000259" key="9">
    <source>
        <dbReference type="PROSITE" id="PS50157"/>
    </source>
</evidence>
<feature type="region of interest" description="Disordered" evidence="8">
    <location>
        <begin position="581"/>
        <end position="601"/>
    </location>
</feature>
<keyword evidence="5" id="KW-0862">Zinc</keyword>
<dbReference type="InterPro" id="IPR036236">
    <property type="entry name" value="Znf_C2H2_sf"/>
</dbReference>
<dbReference type="PANTHER" id="PTHR24394:SF44">
    <property type="entry name" value="ZINC FINGER PROTEIN 271-LIKE"/>
    <property type="match status" value="1"/>
</dbReference>
<keyword evidence="4 7" id="KW-0863">Zinc-finger</keyword>
<feature type="region of interest" description="Disordered" evidence="8">
    <location>
        <begin position="530"/>
        <end position="554"/>
    </location>
</feature>
<proteinExistence type="predicted"/>
<evidence type="ECO:0000256" key="6">
    <source>
        <dbReference type="ARBA" id="ARBA00023242"/>
    </source>
</evidence>
<dbReference type="GO" id="GO:0005634">
    <property type="term" value="C:nucleus"/>
    <property type="evidence" value="ECO:0007669"/>
    <property type="project" value="UniProtKB-SubCell"/>
</dbReference>
<feature type="domain" description="C2H2-type" evidence="9">
    <location>
        <begin position="376"/>
        <end position="403"/>
    </location>
</feature>
<evidence type="ECO:0000256" key="3">
    <source>
        <dbReference type="ARBA" id="ARBA00022737"/>
    </source>
</evidence>
<dbReference type="InterPro" id="IPR013087">
    <property type="entry name" value="Znf_C2H2_type"/>
</dbReference>
<dbReference type="PANTHER" id="PTHR24394">
    <property type="entry name" value="ZINC FINGER PROTEIN"/>
    <property type="match status" value="1"/>
</dbReference>
<gene>
    <name evidence="10" type="ORF">MGAL_10B059564</name>
</gene>
<keyword evidence="2" id="KW-0479">Metal-binding</keyword>
<dbReference type="SMART" id="SM00355">
    <property type="entry name" value="ZnF_C2H2"/>
    <property type="match status" value="9"/>
</dbReference>
<evidence type="ECO:0000256" key="7">
    <source>
        <dbReference type="PROSITE-ProRule" id="PRU00042"/>
    </source>
</evidence>
<feature type="domain" description="C2H2-type" evidence="9">
    <location>
        <begin position="433"/>
        <end position="461"/>
    </location>
</feature>
<keyword evidence="11" id="KW-1185">Reference proteome</keyword>
<dbReference type="GO" id="GO:0008270">
    <property type="term" value="F:zinc ion binding"/>
    <property type="evidence" value="ECO:0007669"/>
    <property type="project" value="UniProtKB-KW"/>
</dbReference>
<reference evidence="10" key="1">
    <citation type="submission" date="2018-11" db="EMBL/GenBank/DDBJ databases">
        <authorList>
            <person name="Alioto T."/>
            <person name="Alioto T."/>
        </authorList>
    </citation>
    <scope>NUCLEOTIDE SEQUENCE</scope>
</reference>
<dbReference type="PROSITE" id="PS50157">
    <property type="entry name" value="ZINC_FINGER_C2H2_2"/>
    <property type="match status" value="5"/>
</dbReference>
<evidence type="ECO:0000256" key="8">
    <source>
        <dbReference type="SAM" id="MobiDB-lite"/>
    </source>
</evidence>
<dbReference type="FunFam" id="3.30.160.60:FF:000100">
    <property type="entry name" value="Zinc finger 45-like"/>
    <property type="match status" value="1"/>
</dbReference>
<keyword evidence="6" id="KW-0539">Nucleus</keyword>
<organism evidence="10 11">
    <name type="scientific">Mytilus galloprovincialis</name>
    <name type="common">Mediterranean mussel</name>
    <dbReference type="NCBI Taxonomy" id="29158"/>
    <lineage>
        <taxon>Eukaryota</taxon>
        <taxon>Metazoa</taxon>
        <taxon>Spiralia</taxon>
        <taxon>Lophotrochozoa</taxon>
        <taxon>Mollusca</taxon>
        <taxon>Bivalvia</taxon>
        <taxon>Autobranchia</taxon>
        <taxon>Pteriomorphia</taxon>
        <taxon>Mytilida</taxon>
        <taxon>Mytiloidea</taxon>
        <taxon>Mytilidae</taxon>
        <taxon>Mytilinae</taxon>
        <taxon>Mytilus</taxon>
    </lineage>
</organism>
<dbReference type="GO" id="GO:0000981">
    <property type="term" value="F:DNA-binding transcription factor activity, RNA polymerase II-specific"/>
    <property type="evidence" value="ECO:0007669"/>
    <property type="project" value="TreeGrafter"/>
</dbReference>
<dbReference type="AlphaFoldDB" id="A0A8B6CF19"/>
<dbReference type="Gene3D" id="3.30.160.60">
    <property type="entry name" value="Classic Zinc Finger"/>
    <property type="match status" value="5"/>
</dbReference>
<evidence type="ECO:0000256" key="2">
    <source>
        <dbReference type="ARBA" id="ARBA00022723"/>
    </source>
</evidence>
<keyword evidence="3" id="KW-0677">Repeat</keyword>
<protein>
    <recommendedName>
        <fullName evidence="9">C2H2-type domain-containing protein</fullName>
    </recommendedName>
</protein>
<dbReference type="SUPFAM" id="SSF57667">
    <property type="entry name" value="beta-beta-alpha zinc fingers"/>
    <property type="match status" value="3"/>
</dbReference>
<accession>A0A8B6CF19</accession>
<feature type="domain" description="C2H2-type" evidence="9">
    <location>
        <begin position="462"/>
        <end position="489"/>
    </location>
</feature>
<dbReference type="EMBL" id="UYJE01001729">
    <property type="protein sequence ID" value="VDI04586.1"/>
    <property type="molecule type" value="Genomic_DNA"/>
</dbReference>
<dbReference type="OrthoDB" id="6067523at2759"/>
<feature type="domain" description="C2H2-type" evidence="9">
    <location>
        <begin position="313"/>
        <end position="333"/>
    </location>
</feature>
<evidence type="ECO:0000256" key="5">
    <source>
        <dbReference type="ARBA" id="ARBA00022833"/>
    </source>
</evidence>
<sequence length="765" mass="88145">MQNIYFTLFYVKLKSAEDIFQNNLSAEEKEEAINLLVSFQTRCLHSASTSFSTTEVPSTQSGQLFPSDDAKSTLDRISTIYRAIQEDINYEATLVSEEMCKFDRSGMNSPSTNRLVAEAINLKTCNKIIDQAVQDTTEDITAKPITTASYHTSSHGSNDSNVVLEESFFDHFEVYDNHDISKDVIAEEMYQTPSKTWPERLSASQEEMIIDVFPSLSNNNEKDSLSNVKKKMLKKFKIKSDKTVAYNFRCSECNIGFYFGRHYDKHMMETHQNWDCAICDRKCQSFIELSDHYQIVHSMNVSINNINAVIKKYACNKCDKTFDKPSSLYTHQKREGPFQCEPCQRVFKTRSRLLKHEQSFAHCKKSGQKFTLERNFLCTECGKSFYSMKYLKLHMICHNTEKLFSCKHCSYKSPYSGAVKSHTKRHFESERTYLCELCGACFHANRNLTIHMAFKHSDARNFSCSSCSCKFKSRQEQLRHTRLHHSEIKMQTCFCGKEYRHKTSLRKHTKSVHGSDANLPPIVRVETLDQPTKSIYKDDQSKPKPVKVKKKKTERKPLSGFKKIIIARSRDKGVMKSNLKSVISTSKKPNQESTNKPINSKNIAEDKEVSLIYENDSLDINKITKERYKKILSKENVKKKDMKITEASSTVTDCQSKLMENSQIPSKQDKKSVVNQALVEQKANSYIQIDHSYCAKKQPVINQLNGIPHPTNFFVNNTQQAFYINPQQNNYINLQQNTYVNLQPAGYIQPQPLYIPLFTFMAMGQ</sequence>
<evidence type="ECO:0000256" key="4">
    <source>
        <dbReference type="ARBA" id="ARBA00022771"/>
    </source>
</evidence>
<name>A0A8B6CF19_MYTGA</name>
<dbReference type="PROSITE" id="PS00028">
    <property type="entry name" value="ZINC_FINGER_C2H2_1"/>
    <property type="match status" value="5"/>
</dbReference>
<comment type="caution">
    <text evidence="10">The sequence shown here is derived from an EMBL/GenBank/DDBJ whole genome shotgun (WGS) entry which is preliminary data.</text>
</comment>
<feature type="compositionally biased region" description="Basic residues" evidence="8">
    <location>
        <begin position="544"/>
        <end position="554"/>
    </location>
</feature>
<dbReference type="Pfam" id="PF00096">
    <property type="entry name" value="zf-C2H2"/>
    <property type="match status" value="1"/>
</dbReference>
<comment type="subcellular location">
    <subcellularLocation>
        <location evidence="1">Nucleus</location>
    </subcellularLocation>
</comment>
<evidence type="ECO:0000313" key="11">
    <source>
        <dbReference type="Proteomes" id="UP000596742"/>
    </source>
</evidence>
<evidence type="ECO:0000313" key="10">
    <source>
        <dbReference type="EMBL" id="VDI04586.1"/>
    </source>
</evidence>
<feature type="domain" description="C2H2-type" evidence="9">
    <location>
        <begin position="338"/>
        <end position="367"/>
    </location>
</feature>